<dbReference type="PANTHER" id="PTHR43581">
    <property type="entry name" value="ATP/GTP PHOSPHATASE"/>
    <property type="match status" value="1"/>
</dbReference>
<protein>
    <submittedName>
        <fullName evidence="3">ATP-binding protein</fullName>
    </submittedName>
</protein>
<dbReference type="SUPFAM" id="SSF52540">
    <property type="entry name" value="P-loop containing nucleoside triphosphate hydrolases"/>
    <property type="match status" value="1"/>
</dbReference>
<name>A0ABT7DB63_9ACTN</name>
<dbReference type="Pfam" id="PF13304">
    <property type="entry name" value="AAA_21"/>
    <property type="match status" value="1"/>
</dbReference>
<dbReference type="GO" id="GO:0005524">
    <property type="term" value="F:ATP binding"/>
    <property type="evidence" value="ECO:0007669"/>
    <property type="project" value="UniProtKB-KW"/>
</dbReference>
<dbReference type="Proteomes" id="UP001237194">
    <property type="component" value="Unassembled WGS sequence"/>
</dbReference>
<evidence type="ECO:0000259" key="2">
    <source>
        <dbReference type="SMART" id="SM00382"/>
    </source>
</evidence>
<comment type="caution">
    <text evidence="3">The sequence shown here is derived from an EMBL/GenBank/DDBJ whole genome shotgun (WGS) entry which is preliminary data.</text>
</comment>
<dbReference type="InterPro" id="IPR003959">
    <property type="entry name" value="ATPase_AAA_core"/>
</dbReference>
<dbReference type="EMBL" id="JARWAF010000010">
    <property type="protein sequence ID" value="MDJ1643049.1"/>
    <property type="molecule type" value="Genomic_DNA"/>
</dbReference>
<keyword evidence="3" id="KW-0547">Nucleotide-binding</keyword>
<dbReference type="InterPro" id="IPR051396">
    <property type="entry name" value="Bact_Antivir_Def_Nuclease"/>
</dbReference>
<dbReference type="Gene3D" id="3.40.50.300">
    <property type="entry name" value="P-loop containing nucleotide triphosphate hydrolases"/>
    <property type="match status" value="2"/>
</dbReference>
<keyword evidence="3" id="KW-0067">ATP-binding</keyword>
<feature type="domain" description="AAA+ ATPase" evidence="2">
    <location>
        <begin position="31"/>
        <end position="375"/>
    </location>
</feature>
<evidence type="ECO:0000313" key="4">
    <source>
        <dbReference type="Proteomes" id="UP001237194"/>
    </source>
</evidence>
<dbReference type="InterPro" id="IPR038729">
    <property type="entry name" value="Rad50/SbcC_AAA"/>
</dbReference>
<reference evidence="3 4" key="1">
    <citation type="submission" date="2023-04" db="EMBL/GenBank/DDBJ databases">
        <title>A novel species of the genus Streptomyces: Streptomyces pakalii sp. nov. isolated from a Mexican soil jungle.</title>
        <authorList>
            <person name="Chavez-Hernandez M.A."/>
            <person name="Ortiz-Alvarez J."/>
            <person name="Villa-Tanaca L."/>
            <person name="Hernandez-Rodriguez C."/>
        </authorList>
    </citation>
    <scope>NUCLEOTIDE SEQUENCE [LARGE SCALE GENOMIC DNA]</scope>
    <source>
        <strain evidence="3 4">ENCB-J15</strain>
    </source>
</reference>
<accession>A0ABT7DB63</accession>
<gene>
    <name evidence="3" type="ORF">P5W92_21935</name>
</gene>
<dbReference type="InterPro" id="IPR027417">
    <property type="entry name" value="P-loop_NTPase"/>
</dbReference>
<evidence type="ECO:0000256" key="1">
    <source>
        <dbReference type="SAM" id="MobiDB-lite"/>
    </source>
</evidence>
<keyword evidence="4" id="KW-1185">Reference proteome</keyword>
<evidence type="ECO:0000313" key="3">
    <source>
        <dbReference type="EMBL" id="MDJ1643049.1"/>
    </source>
</evidence>
<dbReference type="Pfam" id="PF13476">
    <property type="entry name" value="AAA_23"/>
    <property type="match status" value="1"/>
</dbReference>
<feature type="region of interest" description="Disordered" evidence="1">
    <location>
        <begin position="117"/>
        <end position="146"/>
    </location>
</feature>
<feature type="compositionally biased region" description="Polar residues" evidence="1">
    <location>
        <begin position="133"/>
        <end position="142"/>
    </location>
</feature>
<organism evidence="3 4">
    <name type="scientific">Streptomyces pakalii</name>
    <dbReference type="NCBI Taxonomy" id="3036494"/>
    <lineage>
        <taxon>Bacteria</taxon>
        <taxon>Bacillati</taxon>
        <taxon>Actinomycetota</taxon>
        <taxon>Actinomycetes</taxon>
        <taxon>Kitasatosporales</taxon>
        <taxon>Streptomycetaceae</taxon>
        <taxon>Streptomyces</taxon>
    </lineage>
</organism>
<sequence>MYVSRVYVENIKSFHGSRVVDLTLTRPDGTHAGWTVLAGRNGSGKTTLLRALALALSGPVAARGLVQGFENWMSRGAVESSAQAKIVRDAAFDKFSASGRTQTNFWAGLRWTAPAEGASSRKSAQPALEGIRQNPNAKSATPAQRGPWADNPVGWFCAAYGPFRRMAGGSGEVQRLMLASGPVARQASLFHEDASLAEGVAWLIEQHLRALEGREGAAALKRAALSVLGHGLLPDGYRVEDVDSEGLWVTRDGHRYPLREMSDGFRTVAALVVDLLKQIHDAFGDEAFSGDDGEGGPSLLHVPGVVIIDEIDAHLHVSWQRRIGPWLTEHFPNIQFIVTTHSPYICQAADPGGLIRLPGVEEDAAPEVVPEDLYERVVYGSGDDAVLSELFGLDTPYSEQAERRRAEFVALESRVYEGDTSTETVERYKKLKELLTSSPAARVHEMSAQLHRLSEEIGDGEDGEAE</sequence>
<proteinExistence type="predicted"/>
<dbReference type="PANTHER" id="PTHR43581:SF2">
    <property type="entry name" value="EXCINUCLEASE ATPASE SUBUNIT"/>
    <property type="match status" value="1"/>
</dbReference>
<dbReference type="InterPro" id="IPR003593">
    <property type="entry name" value="AAA+_ATPase"/>
</dbReference>
<dbReference type="RefSeq" id="WP_283897247.1">
    <property type="nucleotide sequence ID" value="NZ_JARWAF010000010.1"/>
</dbReference>
<dbReference type="SMART" id="SM00382">
    <property type="entry name" value="AAA"/>
    <property type="match status" value="1"/>
</dbReference>